<dbReference type="OrthoDB" id="432881at2759"/>
<keyword evidence="6" id="KW-0479">Metal-binding</keyword>
<evidence type="ECO:0000256" key="4">
    <source>
        <dbReference type="ARBA" id="ARBA00022617"/>
    </source>
</evidence>
<gene>
    <name evidence="13" type="ORF">INT45_000858</name>
</gene>
<proteinExistence type="predicted"/>
<comment type="caution">
    <text evidence="13">The sequence shown here is derived from an EMBL/GenBank/DDBJ whole genome shotgun (WGS) entry which is preliminary data.</text>
</comment>
<dbReference type="PANTHER" id="PTHR15422:SF45">
    <property type="entry name" value="CYTOCHROME B561 DOMAIN-CONTAINING PROTEIN"/>
    <property type="match status" value="1"/>
</dbReference>
<keyword evidence="8 11" id="KW-1133">Transmembrane helix</keyword>
<evidence type="ECO:0000256" key="3">
    <source>
        <dbReference type="ARBA" id="ARBA00022448"/>
    </source>
</evidence>
<evidence type="ECO:0000256" key="8">
    <source>
        <dbReference type="ARBA" id="ARBA00022989"/>
    </source>
</evidence>
<dbReference type="PROSITE" id="PS50939">
    <property type="entry name" value="CYTOCHROME_B561"/>
    <property type="match status" value="1"/>
</dbReference>
<feature type="transmembrane region" description="Helical" evidence="11">
    <location>
        <begin position="43"/>
        <end position="65"/>
    </location>
</feature>
<dbReference type="SMART" id="SM00665">
    <property type="entry name" value="B561"/>
    <property type="match status" value="1"/>
</dbReference>
<evidence type="ECO:0000256" key="5">
    <source>
        <dbReference type="ARBA" id="ARBA00022692"/>
    </source>
</evidence>
<dbReference type="CDD" id="cd08761">
    <property type="entry name" value="Cyt_b561_CYB561D2_like"/>
    <property type="match status" value="1"/>
</dbReference>
<evidence type="ECO:0000313" key="13">
    <source>
        <dbReference type="EMBL" id="KAG2223538.1"/>
    </source>
</evidence>
<comment type="subcellular location">
    <subcellularLocation>
        <location evidence="2">Membrane</location>
        <topology evidence="2">Multi-pass membrane protein</topology>
    </subcellularLocation>
</comment>
<comment type="cofactor">
    <cofactor evidence="1">
        <name>heme b</name>
        <dbReference type="ChEBI" id="CHEBI:60344"/>
    </cofactor>
</comment>
<dbReference type="InterPro" id="IPR006593">
    <property type="entry name" value="Cyt_b561/ferric_Rdtase_TM"/>
</dbReference>
<keyword evidence="9" id="KW-0408">Iron</keyword>
<dbReference type="PANTHER" id="PTHR15422">
    <property type="entry name" value="OS05G0565100 PROTEIN"/>
    <property type="match status" value="1"/>
</dbReference>
<name>A0A8H7VP15_9FUNG</name>
<evidence type="ECO:0000313" key="14">
    <source>
        <dbReference type="Proteomes" id="UP000646827"/>
    </source>
</evidence>
<evidence type="ECO:0000256" key="1">
    <source>
        <dbReference type="ARBA" id="ARBA00001970"/>
    </source>
</evidence>
<keyword evidence="14" id="KW-1185">Reference proteome</keyword>
<sequence length="255" mass="29123">MRDIQEQQEQETTPLLFTNNTELQQQQQQQQQKEKANMIKKDAIFGTMTQIGLALFVGLIISVLVRLPYNVFIYHAVFMVAFVVLSTEGIFLLQPTSTPKEKEKGLKKHATFIGLSYLCAIGGFSAIMYHKAISHKDHFTSYHGKLGLIVFCFLLFQFLFGLTMAFIPNLFGSVAKAKSLWKYHRMTGYTLVIIVWVTAQLGIRADYIYNNLWSPKLMIGHWIALIFIIIGISGRVRLYKWGFSKGNNNTVVSRN</sequence>
<feature type="transmembrane region" description="Helical" evidence="11">
    <location>
        <begin position="71"/>
        <end position="93"/>
    </location>
</feature>
<protein>
    <recommendedName>
        <fullName evidence="12">Cytochrome b561 domain-containing protein</fullName>
    </recommendedName>
</protein>
<feature type="transmembrane region" description="Helical" evidence="11">
    <location>
        <begin position="146"/>
        <end position="167"/>
    </location>
</feature>
<evidence type="ECO:0000256" key="6">
    <source>
        <dbReference type="ARBA" id="ARBA00022723"/>
    </source>
</evidence>
<feature type="transmembrane region" description="Helical" evidence="11">
    <location>
        <begin position="219"/>
        <end position="238"/>
    </location>
</feature>
<accession>A0A8H7VP15</accession>
<evidence type="ECO:0000256" key="10">
    <source>
        <dbReference type="ARBA" id="ARBA00023136"/>
    </source>
</evidence>
<dbReference type="AlphaFoldDB" id="A0A8H7VP15"/>
<evidence type="ECO:0000256" key="9">
    <source>
        <dbReference type="ARBA" id="ARBA00023004"/>
    </source>
</evidence>
<dbReference type="InterPro" id="IPR045150">
    <property type="entry name" value="CYB561D1/2"/>
</dbReference>
<feature type="transmembrane region" description="Helical" evidence="11">
    <location>
        <begin position="188"/>
        <end position="207"/>
    </location>
</feature>
<dbReference type="GO" id="GO:0016020">
    <property type="term" value="C:membrane"/>
    <property type="evidence" value="ECO:0007669"/>
    <property type="project" value="UniProtKB-SubCell"/>
</dbReference>
<evidence type="ECO:0000256" key="7">
    <source>
        <dbReference type="ARBA" id="ARBA00022982"/>
    </source>
</evidence>
<reference evidence="13 14" key="1">
    <citation type="submission" date="2020-12" db="EMBL/GenBank/DDBJ databases">
        <title>Metabolic potential, ecology and presence of endohyphal bacteria is reflected in genomic diversity of Mucoromycotina.</title>
        <authorList>
            <person name="Muszewska A."/>
            <person name="Okrasinska A."/>
            <person name="Steczkiewicz K."/>
            <person name="Drgas O."/>
            <person name="Orlowska M."/>
            <person name="Perlinska-Lenart U."/>
            <person name="Aleksandrzak-Piekarczyk T."/>
            <person name="Szatraj K."/>
            <person name="Zielenkiewicz U."/>
            <person name="Pilsyk S."/>
            <person name="Malc E."/>
            <person name="Mieczkowski P."/>
            <person name="Kruszewska J.S."/>
            <person name="Biernat P."/>
            <person name="Pawlowska J."/>
        </authorList>
    </citation>
    <scope>NUCLEOTIDE SEQUENCE [LARGE SCALE GENOMIC DNA]</scope>
    <source>
        <strain evidence="13 14">CBS 142.35</strain>
    </source>
</reference>
<dbReference type="GO" id="GO:0046872">
    <property type="term" value="F:metal ion binding"/>
    <property type="evidence" value="ECO:0007669"/>
    <property type="project" value="UniProtKB-KW"/>
</dbReference>
<feature type="domain" description="Cytochrome b561" evidence="12">
    <location>
        <begin position="41"/>
        <end position="239"/>
    </location>
</feature>
<evidence type="ECO:0000259" key="12">
    <source>
        <dbReference type="PROSITE" id="PS50939"/>
    </source>
</evidence>
<dbReference type="Pfam" id="PF03188">
    <property type="entry name" value="Cytochrom_B561"/>
    <property type="match status" value="1"/>
</dbReference>
<keyword evidence="7" id="KW-0249">Electron transport</keyword>
<evidence type="ECO:0000256" key="11">
    <source>
        <dbReference type="SAM" id="Phobius"/>
    </source>
</evidence>
<keyword evidence="5 11" id="KW-0812">Transmembrane</keyword>
<dbReference type="Gene3D" id="1.20.120.1770">
    <property type="match status" value="1"/>
</dbReference>
<dbReference type="Proteomes" id="UP000646827">
    <property type="component" value="Unassembled WGS sequence"/>
</dbReference>
<dbReference type="EMBL" id="JAEPRB010000059">
    <property type="protein sequence ID" value="KAG2223538.1"/>
    <property type="molecule type" value="Genomic_DNA"/>
</dbReference>
<keyword evidence="4" id="KW-0349">Heme</keyword>
<dbReference type="GO" id="GO:0140575">
    <property type="term" value="F:transmembrane monodehydroascorbate reductase activity"/>
    <property type="evidence" value="ECO:0007669"/>
    <property type="project" value="InterPro"/>
</dbReference>
<evidence type="ECO:0000256" key="2">
    <source>
        <dbReference type="ARBA" id="ARBA00004141"/>
    </source>
</evidence>
<feature type="transmembrane region" description="Helical" evidence="11">
    <location>
        <begin position="114"/>
        <end position="134"/>
    </location>
</feature>
<organism evidence="13 14">
    <name type="scientific">Circinella minor</name>
    <dbReference type="NCBI Taxonomy" id="1195481"/>
    <lineage>
        <taxon>Eukaryota</taxon>
        <taxon>Fungi</taxon>
        <taxon>Fungi incertae sedis</taxon>
        <taxon>Mucoromycota</taxon>
        <taxon>Mucoromycotina</taxon>
        <taxon>Mucoromycetes</taxon>
        <taxon>Mucorales</taxon>
        <taxon>Lichtheimiaceae</taxon>
        <taxon>Circinella</taxon>
    </lineage>
</organism>
<keyword evidence="3" id="KW-0813">Transport</keyword>
<keyword evidence="10 11" id="KW-0472">Membrane</keyword>